<dbReference type="FunFam" id="2.30.180.10:FF:000032">
    <property type="entry name" value="Fasciclin domain-containing protein, putative"/>
    <property type="match status" value="1"/>
</dbReference>
<evidence type="ECO:0000256" key="1">
    <source>
        <dbReference type="ARBA" id="ARBA00004229"/>
    </source>
</evidence>
<accession>A4RVV5</accession>
<dbReference type="eggNOG" id="KOG1437">
    <property type="taxonomic scope" value="Eukaryota"/>
</dbReference>
<dbReference type="InterPro" id="IPR050904">
    <property type="entry name" value="Adhesion/Biosynth-related"/>
</dbReference>
<dbReference type="Pfam" id="PF02469">
    <property type="entry name" value="Fasciclin"/>
    <property type="match status" value="1"/>
</dbReference>
<keyword evidence="2" id="KW-0150">Chloroplast</keyword>
<dbReference type="InterPro" id="IPR036378">
    <property type="entry name" value="FAS1_dom_sf"/>
</dbReference>
<comment type="subcellular location">
    <subcellularLocation>
        <location evidence="1">Plastid</location>
        <location evidence="1">Chloroplast</location>
    </subcellularLocation>
</comment>
<dbReference type="OrthoDB" id="513190at2759"/>
<evidence type="ECO:0000259" key="4">
    <source>
        <dbReference type="PROSITE" id="PS50213"/>
    </source>
</evidence>
<dbReference type="GO" id="GO:0009507">
    <property type="term" value="C:chloroplast"/>
    <property type="evidence" value="ECO:0007669"/>
    <property type="project" value="UniProtKB-SubCell"/>
</dbReference>
<dbReference type="InterPro" id="IPR022796">
    <property type="entry name" value="Chloroa_b-bind"/>
</dbReference>
<dbReference type="Proteomes" id="UP000001568">
    <property type="component" value="Chromosome 4"/>
</dbReference>
<dbReference type="RefSeq" id="XP_001417214.1">
    <property type="nucleotide sequence ID" value="XM_001417177.1"/>
</dbReference>
<dbReference type="PANTHER" id="PTHR10900">
    <property type="entry name" value="PERIOSTIN-RELATED"/>
    <property type="match status" value="1"/>
</dbReference>
<evidence type="ECO:0000256" key="2">
    <source>
        <dbReference type="ARBA" id="ARBA00022528"/>
    </source>
</evidence>
<dbReference type="OMA" id="EANPFKM"/>
<dbReference type="GO" id="GO:0005615">
    <property type="term" value="C:extracellular space"/>
    <property type="evidence" value="ECO:0007669"/>
    <property type="project" value="TreeGrafter"/>
</dbReference>
<protein>
    <submittedName>
        <fullName evidence="5">Possible early light induced protein or carotenoid biosynthesis related, also has beta-Ig-H3/fasciclin domain</fullName>
    </submittedName>
</protein>
<dbReference type="Gramene" id="ABO95507">
    <property type="protein sequence ID" value="ABO95507"/>
    <property type="gene ID" value="OSTLU_14984"/>
</dbReference>
<organism evidence="5 6">
    <name type="scientific">Ostreococcus lucimarinus (strain CCE9901)</name>
    <dbReference type="NCBI Taxonomy" id="436017"/>
    <lineage>
        <taxon>Eukaryota</taxon>
        <taxon>Viridiplantae</taxon>
        <taxon>Chlorophyta</taxon>
        <taxon>Mamiellophyceae</taxon>
        <taxon>Mamiellales</taxon>
        <taxon>Bathycoccaceae</taxon>
        <taxon>Ostreococcus</taxon>
    </lineage>
</organism>
<dbReference type="HOGENOM" id="CLU_872622_0_0_1"/>
<dbReference type="Gene3D" id="2.30.180.10">
    <property type="entry name" value="FAS1 domain"/>
    <property type="match status" value="1"/>
</dbReference>
<keyword evidence="3" id="KW-0934">Plastid</keyword>
<name>A4RVV5_OSTLU</name>
<sequence>MAMLATSRAYALAHARPRLASPYRHRASSSHRAVAVESTSTTASDLGALGDGRFSKLLGALDVAELTSVIAGSDEALTVFAPTDEAFERCARDRALAFEELAERENLDEILKYHVVSGAVKSSDLKSGQVKTLNGRSVKVDVAGGEVKVDGVKVTEADKAAFGGNVVVHVVDEVVFPAFSINAKVQTPQEILAFEGWAPEVINGRVAMLGFVLALTGEIATGESFTTQAANNFGELTRTMFVWSLASLFPAFSSNEGYEANPFKMADSKEWEFVFRGCPPWLAVKDVFSPEVEQLNGRAAMIGCASMIVLETLLGHALF</sequence>
<feature type="domain" description="FAS1" evidence="4">
    <location>
        <begin position="41"/>
        <end position="175"/>
    </location>
</feature>
<reference evidence="5 6" key="1">
    <citation type="journal article" date="2007" name="Proc. Natl. Acad. Sci. U.S.A.">
        <title>The tiny eukaryote Ostreococcus provides genomic insights into the paradox of plankton speciation.</title>
        <authorList>
            <person name="Palenik B."/>
            <person name="Grimwood J."/>
            <person name="Aerts A."/>
            <person name="Rouze P."/>
            <person name="Salamov A."/>
            <person name="Putnam N."/>
            <person name="Dupont C."/>
            <person name="Jorgensen R."/>
            <person name="Derelle E."/>
            <person name="Rombauts S."/>
            <person name="Zhou K."/>
            <person name="Otillar R."/>
            <person name="Merchant S.S."/>
            <person name="Podell S."/>
            <person name="Gaasterland T."/>
            <person name="Napoli C."/>
            <person name="Gendler K."/>
            <person name="Manuell A."/>
            <person name="Tai V."/>
            <person name="Vallon O."/>
            <person name="Piganeau G."/>
            <person name="Jancek S."/>
            <person name="Heijde M."/>
            <person name="Jabbari K."/>
            <person name="Bowler C."/>
            <person name="Lohr M."/>
            <person name="Robbens S."/>
            <person name="Werner G."/>
            <person name="Dubchak I."/>
            <person name="Pazour G.J."/>
            <person name="Ren Q."/>
            <person name="Paulsen I."/>
            <person name="Delwiche C."/>
            <person name="Schmutz J."/>
            <person name="Rokhsar D."/>
            <person name="Van de Peer Y."/>
            <person name="Moreau H."/>
            <person name="Grigoriev I.V."/>
        </authorList>
    </citation>
    <scope>NUCLEOTIDE SEQUENCE [LARGE SCALE GENOMIC DNA]</scope>
    <source>
        <strain evidence="5 6">CCE9901</strain>
    </source>
</reference>
<dbReference type="SMART" id="SM00554">
    <property type="entry name" value="FAS1"/>
    <property type="match status" value="1"/>
</dbReference>
<dbReference type="Gene3D" id="1.10.3460.10">
    <property type="entry name" value="Chlorophyll a/b binding protein domain"/>
    <property type="match status" value="1"/>
</dbReference>
<dbReference type="PANTHER" id="PTHR10900:SF77">
    <property type="entry name" value="FI19380P1"/>
    <property type="match status" value="1"/>
</dbReference>
<dbReference type="AlphaFoldDB" id="A4RVV5"/>
<evidence type="ECO:0000313" key="5">
    <source>
        <dbReference type="EMBL" id="ABO95507.1"/>
    </source>
</evidence>
<dbReference type="SUPFAM" id="SSF82153">
    <property type="entry name" value="FAS1 domain"/>
    <property type="match status" value="1"/>
</dbReference>
<dbReference type="PROSITE" id="PS50213">
    <property type="entry name" value="FAS1"/>
    <property type="match status" value="1"/>
</dbReference>
<proteinExistence type="predicted"/>
<dbReference type="KEGG" id="olu:OSTLU_14984"/>
<evidence type="ECO:0000313" key="6">
    <source>
        <dbReference type="Proteomes" id="UP000001568"/>
    </source>
</evidence>
<dbReference type="SUPFAM" id="SSF103511">
    <property type="entry name" value="Chlorophyll a-b binding protein"/>
    <property type="match status" value="1"/>
</dbReference>
<dbReference type="Pfam" id="PF00504">
    <property type="entry name" value="Chloroa_b-bind"/>
    <property type="match status" value="1"/>
</dbReference>
<keyword evidence="6" id="KW-1185">Reference proteome</keyword>
<dbReference type="GeneID" id="5001599"/>
<gene>
    <name evidence="5" type="primary">ELIP4</name>
    <name evidence="5" type="ORF">OSTLU_14984</name>
</gene>
<dbReference type="EMBL" id="CP000584">
    <property type="protein sequence ID" value="ABO95507.1"/>
    <property type="molecule type" value="Genomic_DNA"/>
</dbReference>
<evidence type="ECO:0000256" key="3">
    <source>
        <dbReference type="ARBA" id="ARBA00022640"/>
    </source>
</evidence>
<dbReference type="InterPro" id="IPR000782">
    <property type="entry name" value="FAS1_domain"/>
</dbReference>